<evidence type="ECO:0000313" key="2">
    <source>
        <dbReference type="Proteomes" id="UP000805193"/>
    </source>
</evidence>
<protein>
    <submittedName>
        <fullName evidence="1">Uncharacterized protein</fullName>
    </submittedName>
</protein>
<dbReference type="Proteomes" id="UP000805193">
    <property type="component" value="Unassembled WGS sequence"/>
</dbReference>
<keyword evidence="2" id="KW-1185">Reference proteome</keyword>
<sequence>PTEQCLHPSTLSSVFPLDETSIVHVSTKAAHRDDTNHEGPLEDYAEARRFVLMVISPGEEDHDYVDILNTTTQSFYVENVIEYIAGYVVRMLRKKVACLNCLAALQEQRGTGGQLLRRKDRGRLLVPSSSVQVICKSSEKCARRLEPGNNASKGLVQQTRLEVAIVCAVLQNLAEERTQAFRGLDDHMCNNEPENNHVVRLTKLTASG</sequence>
<reference evidence="1 2" key="1">
    <citation type="journal article" date="2020" name="Cell">
        <title>Large-Scale Comparative Analyses of Tick Genomes Elucidate Their Genetic Diversity and Vector Capacities.</title>
        <authorList>
            <consortium name="Tick Genome and Microbiome Consortium (TIGMIC)"/>
            <person name="Jia N."/>
            <person name="Wang J."/>
            <person name="Shi W."/>
            <person name="Du L."/>
            <person name="Sun Y."/>
            <person name="Zhan W."/>
            <person name="Jiang J.F."/>
            <person name="Wang Q."/>
            <person name="Zhang B."/>
            <person name="Ji P."/>
            <person name="Bell-Sakyi L."/>
            <person name="Cui X.M."/>
            <person name="Yuan T.T."/>
            <person name="Jiang B.G."/>
            <person name="Yang W.F."/>
            <person name="Lam T.T."/>
            <person name="Chang Q.C."/>
            <person name="Ding S.J."/>
            <person name="Wang X.J."/>
            <person name="Zhu J.G."/>
            <person name="Ruan X.D."/>
            <person name="Zhao L."/>
            <person name="Wei J.T."/>
            <person name="Ye R.Z."/>
            <person name="Que T.C."/>
            <person name="Du C.H."/>
            <person name="Zhou Y.H."/>
            <person name="Cheng J.X."/>
            <person name="Dai P.F."/>
            <person name="Guo W.B."/>
            <person name="Han X.H."/>
            <person name="Huang E.J."/>
            <person name="Li L.F."/>
            <person name="Wei W."/>
            <person name="Gao Y.C."/>
            <person name="Liu J.Z."/>
            <person name="Shao H.Z."/>
            <person name="Wang X."/>
            <person name="Wang C.C."/>
            <person name="Yang T.C."/>
            <person name="Huo Q.B."/>
            <person name="Li W."/>
            <person name="Chen H.Y."/>
            <person name="Chen S.E."/>
            <person name="Zhou L.G."/>
            <person name="Ni X.B."/>
            <person name="Tian J.H."/>
            <person name="Sheng Y."/>
            <person name="Liu T."/>
            <person name="Pan Y.S."/>
            <person name="Xia L.Y."/>
            <person name="Li J."/>
            <person name="Zhao F."/>
            <person name="Cao W.C."/>
        </authorList>
    </citation>
    <scope>NUCLEOTIDE SEQUENCE [LARGE SCALE GENOMIC DNA]</scope>
    <source>
        <strain evidence="1">Iper-2018</strain>
    </source>
</reference>
<feature type="non-terminal residue" evidence="1">
    <location>
        <position position="1"/>
    </location>
</feature>
<dbReference type="EMBL" id="JABSTQ010011459">
    <property type="protein sequence ID" value="KAG0411141.1"/>
    <property type="molecule type" value="Genomic_DNA"/>
</dbReference>
<name>A0AC60NVI3_IXOPE</name>
<organism evidence="1 2">
    <name type="scientific">Ixodes persulcatus</name>
    <name type="common">Taiga tick</name>
    <dbReference type="NCBI Taxonomy" id="34615"/>
    <lineage>
        <taxon>Eukaryota</taxon>
        <taxon>Metazoa</taxon>
        <taxon>Ecdysozoa</taxon>
        <taxon>Arthropoda</taxon>
        <taxon>Chelicerata</taxon>
        <taxon>Arachnida</taxon>
        <taxon>Acari</taxon>
        <taxon>Parasitiformes</taxon>
        <taxon>Ixodida</taxon>
        <taxon>Ixodoidea</taxon>
        <taxon>Ixodidae</taxon>
        <taxon>Ixodinae</taxon>
        <taxon>Ixodes</taxon>
    </lineage>
</organism>
<comment type="caution">
    <text evidence="1">The sequence shown here is derived from an EMBL/GenBank/DDBJ whole genome shotgun (WGS) entry which is preliminary data.</text>
</comment>
<evidence type="ECO:0000313" key="1">
    <source>
        <dbReference type="EMBL" id="KAG0411141.1"/>
    </source>
</evidence>
<proteinExistence type="predicted"/>
<accession>A0AC60NVI3</accession>
<gene>
    <name evidence="1" type="ORF">HPB47_011748</name>
</gene>